<dbReference type="Gene3D" id="3.40.390.10">
    <property type="entry name" value="Collagenase (Catalytic Domain)"/>
    <property type="match status" value="1"/>
</dbReference>
<dbReference type="SUPFAM" id="SSF55486">
    <property type="entry name" value="Metalloproteases ('zincins'), catalytic domain"/>
    <property type="match status" value="1"/>
</dbReference>
<dbReference type="Pfam" id="PF06167">
    <property type="entry name" value="Peptidase_M90"/>
    <property type="match status" value="1"/>
</dbReference>
<comment type="caution">
    <text evidence="1">The sequence shown here is derived from an EMBL/GenBank/DDBJ whole genome shotgun (WGS) entry which is preliminary data.</text>
</comment>
<keyword evidence="2" id="KW-1185">Reference proteome</keyword>
<evidence type="ECO:0008006" key="3">
    <source>
        <dbReference type="Google" id="ProtNLM"/>
    </source>
</evidence>
<dbReference type="RefSeq" id="WP_136258141.1">
    <property type="nucleotide sequence ID" value="NZ_MWIO01000022.1"/>
</dbReference>
<dbReference type="InterPro" id="IPR042252">
    <property type="entry name" value="MtfA_N"/>
</dbReference>
<dbReference type="AlphaFoldDB" id="A0A4S3KGK8"/>
<dbReference type="GO" id="GO:0008237">
    <property type="term" value="F:metallopeptidase activity"/>
    <property type="evidence" value="ECO:0007669"/>
    <property type="project" value="InterPro"/>
</dbReference>
<dbReference type="InterPro" id="IPR024079">
    <property type="entry name" value="MetalloPept_cat_dom_sf"/>
</dbReference>
<dbReference type="Proteomes" id="UP000306317">
    <property type="component" value="Unassembled WGS sequence"/>
</dbReference>
<dbReference type="PANTHER" id="PTHR30164">
    <property type="entry name" value="MTFA PEPTIDASE"/>
    <property type="match status" value="1"/>
</dbReference>
<dbReference type="OrthoDB" id="9786424at2"/>
<name>A0A4S3KGK8_9GAMM</name>
<gene>
    <name evidence="1" type="ORF">B1991_07575</name>
</gene>
<sequence length="251" mass="28674">MFDFFRNWRARRTVMRHPIAEALWREALQRCTAARRLGASDQAALRVLATLFLERKSLEPAGDLVLGDVDRVLLAAHACVPILKLGMDWYDGWHSIIVYPDAFMPQREHVDAAGVVHQGHSVLAGEAWGRGPVILSWADVLGSGHPPGHNVVIHEMAHKLDMLNGEANGFPPLHRRMDARRWSQVFSDAWKQLQRTRNDGDKLPIDPYALENPAEFFAVCSEQFFETPANLREQLPEVYRQLELFYRQHPL</sequence>
<dbReference type="InterPro" id="IPR010384">
    <property type="entry name" value="MtfA_fam"/>
</dbReference>
<dbReference type="CDD" id="cd20169">
    <property type="entry name" value="Peptidase_M90_mtfA"/>
    <property type="match status" value="1"/>
</dbReference>
<accession>A0A4S3KGK8</accession>
<dbReference type="PANTHER" id="PTHR30164:SF2">
    <property type="entry name" value="PROTEIN MTFA"/>
    <property type="match status" value="1"/>
</dbReference>
<dbReference type="GO" id="GO:0005829">
    <property type="term" value="C:cytosol"/>
    <property type="evidence" value="ECO:0007669"/>
    <property type="project" value="TreeGrafter"/>
</dbReference>
<reference evidence="1 2" key="1">
    <citation type="submission" date="2017-02" db="EMBL/GenBank/DDBJ databases">
        <title>Whole genome sequencing of Rhodanobacter lindaniclasticus DSM 17932.</title>
        <authorList>
            <person name="Kumar S."/>
            <person name="Patil P."/>
            <person name="Patil P.B."/>
        </authorList>
    </citation>
    <scope>NUCLEOTIDE SEQUENCE [LARGE SCALE GENOMIC DNA]</scope>
    <source>
        <strain evidence="1 2">DSM 17932</strain>
    </source>
</reference>
<dbReference type="GO" id="GO:0004177">
    <property type="term" value="F:aminopeptidase activity"/>
    <property type="evidence" value="ECO:0007669"/>
    <property type="project" value="TreeGrafter"/>
</dbReference>
<dbReference type="Gene3D" id="1.10.472.150">
    <property type="entry name" value="Glucose-regulated metallo-peptidase M90, N-terminal domain"/>
    <property type="match status" value="1"/>
</dbReference>
<dbReference type="EMBL" id="MWIO01000022">
    <property type="protein sequence ID" value="THD07785.1"/>
    <property type="molecule type" value="Genomic_DNA"/>
</dbReference>
<proteinExistence type="predicted"/>
<organism evidence="1 2">
    <name type="scientific">Rhodanobacter lindaniclasticus</name>
    <dbReference type="NCBI Taxonomy" id="75310"/>
    <lineage>
        <taxon>Bacteria</taxon>
        <taxon>Pseudomonadati</taxon>
        <taxon>Pseudomonadota</taxon>
        <taxon>Gammaproteobacteria</taxon>
        <taxon>Lysobacterales</taxon>
        <taxon>Rhodanobacteraceae</taxon>
        <taxon>Rhodanobacter</taxon>
    </lineage>
</organism>
<evidence type="ECO:0000313" key="2">
    <source>
        <dbReference type="Proteomes" id="UP000306317"/>
    </source>
</evidence>
<protein>
    <recommendedName>
        <fullName evidence="3">Zn-dependent hydrolase</fullName>
    </recommendedName>
</protein>
<evidence type="ECO:0000313" key="1">
    <source>
        <dbReference type="EMBL" id="THD07785.1"/>
    </source>
</evidence>